<dbReference type="GO" id="GO:0004190">
    <property type="term" value="F:aspartic-type endopeptidase activity"/>
    <property type="evidence" value="ECO:0007669"/>
    <property type="project" value="InterPro"/>
</dbReference>
<feature type="domain" description="Reverse transcriptase" evidence="2">
    <location>
        <begin position="501"/>
        <end position="607"/>
    </location>
</feature>
<dbReference type="AlphaFoldDB" id="A0AAV1TQ16"/>
<dbReference type="PANTHER" id="PTHR24559:SF444">
    <property type="entry name" value="REVERSE TRANSCRIPTASE DOMAIN-CONTAINING PROTEIN"/>
    <property type="match status" value="1"/>
</dbReference>
<dbReference type="Gene3D" id="2.40.70.10">
    <property type="entry name" value="Acid Proteases"/>
    <property type="match status" value="1"/>
</dbReference>
<dbReference type="GO" id="GO:0006508">
    <property type="term" value="P:proteolysis"/>
    <property type="evidence" value="ECO:0007669"/>
    <property type="project" value="InterPro"/>
</dbReference>
<dbReference type="InterPro" id="IPR053134">
    <property type="entry name" value="RNA-dir_DNA_polymerase"/>
</dbReference>
<dbReference type="CDD" id="cd01647">
    <property type="entry name" value="RT_LTR"/>
    <property type="match status" value="1"/>
</dbReference>
<dbReference type="PROSITE" id="PS00141">
    <property type="entry name" value="ASP_PROTEASE"/>
    <property type="match status" value="1"/>
</dbReference>
<accession>A0AAV1TQ16</accession>
<evidence type="ECO:0000256" key="1">
    <source>
        <dbReference type="SAM" id="MobiDB-lite"/>
    </source>
</evidence>
<dbReference type="InterPro" id="IPR043502">
    <property type="entry name" value="DNA/RNA_pol_sf"/>
</dbReference>
<sequence>MRDDSRLIIISLIVAGVKRPLRALLDSGASNNFFRASCLSLLPSTVTVREGPGDIVVKLADGQPQRVPRKTVVLPYTFDGFQSNDEFLVYEMNYAFDCILGIPWLSRYQPTIDWLSRSVKRRSGYDKSSQKKRWPSVSGISSRIEPQDEAVVQSLPHTQTSVEQGLPIHNETVEQRFPHTQTSVEQGLPIHNEAVEQGFPHTRTSVEQGLPIHNEAVEQGFPHTRTSVEQGFPSSSEAVEQGLPHTHTTAEQGFPIVTEVVEQRLPHTSEAVDDELPPLIDENERAVDLNVNDVVETELPRLAGGTSSSSDSDVPASSSGSRRKRKRKRKKGSSHRGRYVEVASPPCTVAEITSLLSLPWKDFLHDLKAGDIEQVCIISAAEAASGEVLEARPKSAEPKSAREERFVAQSWEALRASGNPVYDIAREYADIFPENIPAELPADRGVRHEIDLVPGSKYCVTRQWPLPRDQVIAIDEFFEGRRKAGHVRESISPHSSPTFCVKKATGGWRIVHAFNKLNDATIPAQTPIPRKDMVLDTMSGSEIFSAIDLTDGFYHILMRDSDIPFTAVSTPSGMLWEWLVMPQGLKNAPATFNRMVTQVLRPLRDSLQVISTIFLFTAALSNNSALRRSTFGI</sequence>
<dbReference type="InterPro" id="IPR021109">
    <property type="entry name" value="Peptidase_aspartic_dom_sf"/>
</dbReference>
<proteinExistence type="predicted"/>
<dbReference type="PANTHER" id="PTHR24559">
    <property type="entry name" value="TRANSPOSON TY3-I GAG-POL POLYPROTEIN"/>
    <property type="match status" value="1"/>
</dbReference>
<gene>
    <name evidence="3" type="ORF">PM001_LOCUS9639</name>
</gene>
<evidence type="ECO:0000259" key="2">
    <source>
        <dbReference type="Pfam" id="PF00078"/>
    </source>
</evidence>
<dbReference type="InterPro" id="IPR043128">
    <property type="entry name" value="Rev_trsase/Diguanyl_cyclase"/>
</dbReference>
<protein>
    <recommendedName>
        <fullName evidence="2">Reverse transcriptase domain-containing protein</fullName>
    </recommendedName>
</protein>
<dbReference type="Gene3D" id="3.10.10.10">
    <property type="entry name" value="HIV Type 1 Reverse Transcriptase, subunit A, domain 1"/>
    <property type="match status" value="1"/>
</dbReference>
<dbReference type="EMBL" id="CAKLBY020000075">
    <property type="protein sequence ID" value="CAK7924489.1"/>
    <property type="molecule type" value="Genomic_DNA"/>
</dbReference>
<dbReference type="InterPro" id="IPR001969">
    <property type="entry name" value="Aspartic_peptidase_AS"/>
</dbReference>
<dbReference type="Pfam" id="PF00078">
    <property type="entry name" value="RVT_1"/>
    <property type="match status" value="1"/>
</dbReference>
<name>A0AAV1TQ16_9STRA</name>
<dbReference type="CDD" id="cd00303">
    <property type="entry name" value="retropepsin_like"/>
    <property type="match status" value="1"/>
</dbReference>
<comment type="caution">
    <text evidence="3">The sequence shown here is derived from an EMBL/GenBank/DDBJ whole genome shotgun (WGS) entry which is preliminary data.</text>
</comment>
<dbReference type="Proteomes" id="UP001162060">
    <property type="component" value="Unassembled WGS sequence"/>
</dbReference>
<organism evidence="3 4">
    <name type="scientific">Peronospora matthiolae</name>
    <dbReference type="NCBI Taxonomy" id="2874970"/>
    <lineage>
        <taxon>Eukaryota</taxon>
        <taxon>Sar</taxon>
        <taxon>Stramenopiles</taxon>
        <taxon>Oomycota</taxon>
        <taxon>Peronosporomycetes</taxon>
        <taxon>Peronosporales</taxon>
        <taxon>Peronosporaceae</taxon>
        <taxon>Peronospora</taxon>
    </lineage>
</organism>
<feature type="compositionally biased region" description="Basic residues" evidence="1">
    <location>
        <begin position="321"/>
        <end position="337"/>
    </location>
</feature>
<dbReference type="SUPFAM" id="SSF56672">
    <property type="entry name" value="DNA/RNA polymerases"/>
    <property type="match status" value="1"/>
</dbReference>
<reference evidence="3" key="1">
    <citation type="submission" date="2024-01" db="EMBL/GenBank/DDBJ databases">
        <authorList>
            <person name="Webb A."/>
        </authorList>
    </citation>
    <scope>NUCLEOTIDE SEQUENCE</scope>
    <source>
        <strain evidence="3">Pm1</strain>
    </source>
</reference>
<evidence type="ECO:0000313" key="3">
    <source>
        <dbReference type="EMBL" id="CAK7924489.1"/>
    </source>
</evidence>
<dbReference type="InterPro" id="IPR000477">
    <property type="entry name" value="RT_dom"/>
</dbReference>
<evidence type="ECO:0000313" key="4">
    <source>
        <dbReference type="Proteomes" id="UP001162060"/>
    </source>
</evidence>
<dbReference type="SUPFAM" id="SSF50630">
    <property type="entry name" value="Acid proteases"/>
    <property type="match status" value="1"/>
</dbReference>
<feature type="compositionally biased region" description="Low complexity" evidence="1">
    <location>
        <begin position="307"/>
        <end position="320"/>
    </location>
</feature>
<feature type="region of interest" description="Disordered" evidence="1">
    <location>
        <begin position="300"/>
        <end position="339"/>
    </location>
</feature>
<dbReference type="Gene3D" id="3.30.70.270">
    <property type="match status" value="1"/>
</dbReference>